<dbReference type="GO" id="GO:0005634">
    <property type="term" value="C:nucleus"/>
    <property type="evidence" value="ECO:0007669"/>
    <property type="project" value="UniProtKB-SubCell"/>
</dbReference>
<evidence type="ECO:0000256" key="3">
    <source>
        <dbReference type="ARBA" id="ARBA00022771"/>
    </source>
</evidence>
<keyword evidence="6" id="KW-0175">Coiled coil</keyword>
<dbReference type="GeneTree" id="ENSGT00950000182865"/>
<dbReference type="AlphaFoldDB" id="A0A452FKG9"/>
<evidence type="ECO:0000256" key="2">
    <source>
        <dbReference type="ARBA" id="ARBA00022723"/>
    </source>
</evidence>
<dbReference type="SMART" id="SM00249">
    <property type="entry name" value="PHD"/>
    <property type="match status" value="1"/>
</dbReference>
<keyword evidence="5" id="KW-0539">Nucleus</keyword>
<sequence>MDLAGPSAPESTRGASWSEAHAARDTVPLPTGVFQVAERLQKRICALCPKDLECSVLYFAQSENIAAHENCLLYSSALVECEDCDPSNNDRNFDVESVKKEIKRGRKLKCTFCGKKGATVGCDLKSCFKNYHFFCAKNDHAVLQADGHRGIYKVFCQQHAVPQNDLPLMKPLPGVFHSHYSEQTKPRHGKSCGFYDYSRQPTRLPCPWDSPDAIVKAAFLKKCKEAGLLDALFEEILDKLHLIQERLMDETTAESDYEEIGTSLFDCRLFEDTLVNFQAAVENHIHESEERRRQLKEEIELLQDLKQTLCSGLQSSSTSDSSLSS</sequence>
<dbReference type="Bgee" id="ENSCHIG00000021752">
    <property type="expression patterns" value="Expressed in ovary and 18 other cell types or tissues"/>
</dbReference>
<gene>
    <name evidence="9" type="primary">PHF11</name>
</gene>
<keyword evidence="10" id="KW-1185">Reference proteome</keyword>
<organism evidence="9 10">
    <name type="scientific">Capra hircus</name>
    <name type="common">Goat</name>
    <dbReference type="NCBI Taxonomy" id="9925"/>
    <lineage>
        <taxon>Eukaryota</taxon>
        <taxon>Metazoa</taxon>
        <taxon>Chordata</taxon>
        <taxon>Craniata</taxon>
        <taxon>Vertebrata</taxon>
        <taxon>Euteleostomi</taxon>
        <taxon>Mammalia</taxon>
        <taxon>Eutheria</taxon>
        <taxon>Laurasiatheria</taxon>
        <taxon>Artiodactyla</taxon>
        <taxon>Ruminantia</taxon>
        <taxon>Pecora</taxon>
        <taxon>Bovidae</taxon>
        <taxon>Caprinae</taxon>
        <taxon>Capra</taxon>
    </lineage>
</organism>
<evidence type="ECO:0000256" key="6">
    <source>
        <dbReference type="SAM" id="Coils"/>
    </source>
</evidence>
<keyword evidence="4" id="KW-0862">Zinc</keyword>
<evidence type="ECO:0000313" key="9">
    <source>
        <dbReference type="Ensembl" id="ENSCHIP00000024647.1"/>
    </source>
</evidence>
<dbReference type="Proteomes" id="UP000291000">
    <property type="component" value="Chromosome 12"/>
</dbReference>
<dbReference type="PANTHER" id="PTHR12420:SF4">
    <property type="entry name" value="PHD FINGER PROTEIN 11"/>
    <property type="match status" value="1"/>
</dbReference>
<evidence type="ECO:0000256" key="1">
    <source>
        <dbReference type="ARBA" id="ARBA00004123"/>
    </source>
</evidence>
<feature type="coiled-coil region" evidence="6">
    <location>
        <begin position="278"/>
        <end position="308"/>
    </location>
</feature>
<feature type="domain" description="PHD-type" evidence="8">
    <location>
        <begin position="42"/>
        <end position="160"/>
    </location>
</feature>
<accession>A0A452FKG9</accession>
<dbReference type="Gene3D" id="3.30.40.10">
    <property type="entry name" value="Zinc/RING finger domain, C3HC4 (zinc finger)"/>
    <property type="match status" value="1"/>
</dbReference>
<feature type="region of interest" description="Disordered" evidence="7">
    <location>
        <begin position="1"/>
        <end position="21"/>
    </location>
</feature>
<evidence type="ECO:0000256" key="5">
    <source>
        <dbReference type="ARBA" id="ARBA00023242"/>
    </source>
</evidence>
<reference evidence="9" key="3">
    <citation type="submission" date="2025-09" db="UniProtKB">
        <authorList>
            <consortium name="Ensembl"/>
        </authorList>
    </citation>
    <scope>IDENTIFICATION</scope>
</reference>
<dbReference type="Ensembl" id="ENSCHIT00000032508.1">
    <property type="protein sequence ID" value="ENSCHIP00000024647.1"/>
    <property type="gene ID" value="ENSCHIG00000021752.1"/>
</dbReference>
<reference evidence="9 10" key="1">
    <citation type="submission" date="2016-04" db="EMBL/GenBank/DDBJ databases">
        <title>Polished mammalian reference genomes with single-molecule sequencing and chromosome conformation capture applied to the Capra hircus genome.</title>
        <authorList>
            <person name="Bickhart D.M."/>
            <person name="Koren S."/>
            <person name="Rosen B."/>
            <person name="Hastie A."/>
            <person name="Liachko I."/>
            <person name="Sullivan S.T."/>
            <person name="Burton J."/>
            <person name="Sayre B.L."/>
            <person name="Huson H.J."/>
            <person name="Lee J."/>
            <person name="Lam E."/>
            <person name="Kelley C.M."/>
            <person name="Hutchison J.L."/>
            <person name="Zhou Y."/>
            <person name="Sun J."/>
            <person name="Crisa A."/>
            <person name="Schwartz J.C."/>
            <person name="Hammond J.A."/>
            <person name="Schroeder S.G."/>
            <person name="Liu G.E."/>
            <person name="Dunham M."/>
            <person name="Shendure J."/>
            <person name="Sonstegard T.S."/>
            <person name="Phillippy A.M."/>
            <person name="Van Tassell C.P."/>
            <person name="Smith T.P."/>
        </authorList>
    </citation>
    <scope>NUCLEOTIDE SEQUENCE [LARGE SCALE GENOMIC DNA]</scope>
</reference>
<reference evidence="9" key="2">
    <citation type="submission" date="2025-08" db="UniProtKB">
        <authorList>
            <consortium name="Ensembl"/>
        </authorList>
    </citation>
    <scope>IDENTIFICATION</scope>
</reference>
<evidence type="ECO:0000256" key="7">
    <source>
        <dbReference type="SAM" id="MobiDB-lite"/>
    </source>
</evidence>
<dbReference type="PROSITE" id="PS51805">
    <property type="entry name" value="EPHD"/>
    <property type="match status" value="1"/>
</dbReference>
<evidence type="ECO:0000259" key="8">
    <source>
        <dbReference type="PROSITE" id="PS51805"/>
    </source>
</evidence>
<keyword evidence="3" id="KW-0863">Zinc-finger</keyword>
<dbReference type="PANTHER" id="PTHR12420">
    <property type="entry name" value="PHD FINGER PROTEIN"/>
    <property type="match status" value="1"/>
</dbReference>
<dbReference type="EMBL" id="LWLT01000013">
    <property type="status" value="NOT_ANNOTATED_CDS"/>
    <property type="molecule type" value="Genomic_DNA"/>
</dbReference>
<keyword evidence="2" id="KW-0479">Metal-binding</keyword>
<evidence type="ECO:0000256" key="4">
    <source>
        <dbReference type="ARBA" id="ARBA00022833"/>
    </source>
</evidence>
<comment type="subcellular location">
    <subcellularLocation>
        <location evidence="1">Nucleus</location>
    </subcellularLocation>
</comment>
<evidence type="ECO:0000313" key="10">
    <source>
        <dbReference type="Proteomes" id="UP000291000"/>
    </source>
</evidence>
<protein>
    <submittedName>
        <fullName evidence="9">PHD finger protein 11</fullName>
    </submittedName>
</protein>
<dbReference type="InterPro" id="IPR001965">
    <property type="entry name" value="Znf_PHD"/>
</dbReference>
<dbReference type="GO" id="GO:0008270">
    <property type="term" value="F:zinc ion binding"/>
    <property type="evidence" value="ECO:0007669"/>
    <property type="project" value="UniProtKB-KW"/>
</dbReference>
<dbReference type="FunFam" id="3.30.40.10:FF:000425">
    <property type="entry name" value="PHD finger protein 11"/>
    <property type="match status" value="1"/>
</dbReference>
<dbReference type="InterPro" id="IPR034732">
    <property type="entry name" value="EPHD"/>
</dbReference>
<dbReference type="Pfam" id="PF13771">
    <property type="entry name" value="zf-HC5HC2H"/>
    <property type="match status" value="1"/>
</dbReference>
<proteinExistence type="predicted"/>
<name>A0A452FKG9_CAPHI</name>
<dbReference type="InterPro" id="IPR051188">
    <property type="entry name" value="PHD-type_Zinc_Finger"/>
</dbReference>
<dbReference type="InterPro" id="IPR013083">
    <property type="entry name" value="Znf_RING/FYVE/PHD"/>
</dbReference>